<reference evidence="2 3" key="1">
    <citation type="journal article" date="2019" name="J. Ind. Microbiol. Biotechnol.">
        <title>The complete genomic sequence of Streptomyces spectabilis NRRL-2792 and identification of secondary metabolite biosynthetic gene clusters.</title>
        <authorList>
            <person name="Sinha A."/>
            <person name="Phillips-Salemka S."/>
            <person name="Niraula T.A."/>
            <person name="Short K.A."/>
            <person name="Niraula N.P."/>
        </authorList>
    </citation>
    <scope>NUCLEOTIDE SEQUENCE [LARGE SCALE GENOMIC DNA]</scope>
    <source>
        <strain evidence="2 3">NRRL 2792</strain>
    </source>
</reference>
<dbReference type="Proteomes" id="UP000316806">
    <property type="component" value="Chromosome"/>
</dbReference>
<name>A0A516RA17_STRST</name>
<evidence type="ECO:0000256" key="1">
    <source>
        <dbReference type="SAM" id="MobiDB-lite"/>
    </source>
</evidence>
<accession>A0A516RA17</accession>
<organism evidence="2 3">
    <name type="scientific">Streptomyces spectabilis</name>
    <dbReference type="NCBI Taxonomy" id="68270"/>
    <lineage>
        <taxon>Bacteria</taxon>
        <taxon>Bacillati</taxon>
        <taxon>Actinomycetota</taxon>
        <taxon>Actinomycetes</taxon>
        <taxon>Kitasatosporales</taxon>
        <taxon>Streptomycetaceae</taxon>
        <taxon>Streptomyces</taxon>
    </lineage>
</organism>
<feature type="region of interest" description="Disordered" evidence="1">
    <location>
        <begin position="719"/>
        <end position="747"/>
    </location>
</feature>
<dbReference type="EMBL" id="CP040916">
    <property type="protein sequence ID" value="QDQ12464.1"/>
    <property type="molecule type" value="Genomic_DNA"/>
</dbReference>
<evidence type="ECO:0000313" key="3">
    <source>
        <dbReference type="Proteomes" id="UP000316806"/>
    </source>
</evidence>
<dbReference type="RefSeq" id="WP_144319812.1">
    <property type="nucleotide sequence ID" value="NZ_CP040916.1"/>
</dbReference>
<proteinExistence type="predicted"/>
<evidence type="ECO:0000313" key="2">
    <source>
        <dbReference type="EMBL" id="QDQ12464.1"/>
    </source>
</evidence>
<dbReference type="AlphaFoldDB" id="A0A516RA17"/>
<feature type="compositionally biased region" description="Pro residues" evidence="1">
    <location>
        <begin position="736"/>
        <end position="747"/>
    </location>
</feature>
<gene>
    <name evidence="2" type="ORF">FH965_19455</name>
</gene>
<sequence>MKRGNAYLDAALVLGERSESHAVRLGGKDMGPQVESWSLDRTYGTDLPVAMRAFSGVSSAQLDLTLTGTGGSSAPALYGPWASRSTGDAVRPGQSVTHRWGINGYREDAFRGTVRSRSAESATDLVRVSALDGAERLRQPAQLPRPDGAFNNNPGATWSNWAASPVWVVDHLLRNAGIHTAPPPRPTSILHVPFHGGAAASLGYMESMGTGWDDWQKGGVPFESAVSGAYNSLTTANYIPALLPVTRRSDGLWFEVWTDNAGNWPLNDSYIQFQASWEPFAGGTTYYTALRVNWTQGTITAYNGTNADPTKNQSVGWTWEPLKTWGTFHIGLWLTFSAAGVPSFVPVVTPKGQTPVVLNAGTLSSVPIPAGAMVSASFGVQNMRAECFQISQHTARPNTLAQVTQEGTWKRTASLDVPVFPLRAIPNVSGSAWDVITQVARATLATAEFDSDGFFKWRNHTRWATAPTTADLTVTSKRELGKLTVTEEIDACRNHCTVKWENWARVKAGYIDTVRDDPSPIAIAAGATITRSISVDDDMLDPRAPRTPDAAGAGSPNRIVIRSTSATTSALVSGAVEVRVTRAGGLVTLTARNRSASTVYYHSASLLSLLVTDSKPVPSLWSAWNTISQGYYGVQTYEHDVRGWIQDVGSGIALAEALREAGVYPPPLLQSVEILADPRIELGDVVRIVDKTGAQLDTLAWVIGIKTTASGGRVTQTLTLRGTTPNGVPKDEGLTPDPPTSGAAPPP</sequence>
<protein>
    <submittedName>
        <fullName evidence="2">Uncharacterized protein</fullName>
    </submittedName>
</protein>